<proteinExistence type="predicted"/>
<dbReference type="InterPro" id="IPR050909">
    <property type="entry name" value="Bact_Autotransporter_VF"/>
</dbReference>
<protein>
    <submittedName>
        <fullName evidence="6">Heme:hemopexin utilization protein A</fullName>
    </submittedName>
</protein>
<evidence type="ECO:0000256" key="2">
    <source>
        <dbReference type="ARBA" id="ARBA00022525"/>
    </source>
</evidence>
<dbReference type="Pfam" id="PF12545">
    <property type="entry name" value="DUF3739"/>
    <property type="match status" value="1"/>
</dbReference>
<feature type="domain" description="Filamentous haemagglutinin FhaB/tRNA nuclease CdiA-like TPS" evidence="5">
    <location>
        <begin position="143"/>
        <end position="259"/>
    </location>
</feature>
<feature type="region of interest" description="Disordered" evidence="4">
    <location>
        <begin position="67"/>
        <end position="86"/>
    </location>
</feature>
<reference evidence="6 7" key="1">
    <citation type="submission" date="2018-06" db="EMBL/GenBank/DDBJ databases">
        <authorList>
            <consortium name="Pathogen Informatics"/>
            <person name="Doyle S."/>
        </authorList>
    </citation>
    <scope>NUCLEOTIDE SEQUENCE [LARGE SCALE GENOMIC DNA]</scope>
    <source>
        <strain evidence="6 7">NCTC13159</strain>
    </source>
</reference>
<dbReference type="PANTHER" id="PTHR12338">
    <property type="entry name" value="AUTOTRANSPORTER"/>
    <property type="match status" value="1"/>
</dbReference>
<dbReference type="EMBL" id="UGSJ01000001">
    <property type="protein sequence ID" value="SUA92983.1"/>
    <property type="molecule type" value="Genomic_DNA"/>
</dbReference>
<comment type="subcellular location">
    <subcellularLocation>
        <location evidence="1">Secreted</location>
    </subcellularLocation>
</comment>
<name>A0AAJ4ZGH2_PANPU</name>
<dbReference type="InterPro" id="IPR021026">
    <property type="entry name" value="Filamn_hemagglutn_DUF3739"/>
</dbReference>
<keyword evidence="3" id="KW-0732">Signal</keyword>
<accession>A0AAJ4ZGH2</accession>
<dbReference type="SMART" id="SM00912">
    <property type="entry name" value="Haemagg_act"/>
    <property type="match status" value="1"/>
</dbReference>
<sequence length="4573" mass="468972">MVTRGHTGRMVQSRHSARGVPRMRISPMTRAVALVLATGGFWSQAHAQQAFSNAWFAARGAAQSTAAQTGRLPNGMPVASLQNPGEQQQRAAQALQNSIANLATAAQGIAAMQAAQTAARQAAAASPETIPDGLAQGGLKVDTNSLTAGWINAKQDIAQRRDAAGNTHVKIEQTGEKAILNWETFNVGRRTTVEFAQQAGWAVLNRVNDPQARPSQIQGQIKADGTVMIVNRNGIQFTGTAQVDTRNLVAAAVGMTNDQFNRGIYGAALAGGTVPTFANDLNVTGSGFTHTGATGNVVVDAGARINTRRPQSVTEGGGYVLLLGREAHNHGIIVTPSGQTVIAGGDSFVIRRGMGTDGNPNSSTRGNEVEAKLLVGSTAGRVSNGGLIQAELGDITLNGRNVEQSGVLVSSTSVNTRGTIHLTAGGDPNALVRVAPGAVNAIVLDTSGGTALDVQRSALLADTAKVAESGLYNRRDQSLVQVVSSGDVLFDSDTLTLATGGQINVAATRRMVAMERAKLDVSGAVGVQVSMASNNLEISVQGNEQRDAPINRDSALLNNQTLFVDRRYLVRVPAGTQGYSTDRWYTAGGLLEVSGYLNTAQHGIGEWAAQGGTVQLGGGEVVTRAGSLVNLAGGTLDVRTGMIRQSWLRADDGQLYRADNAPGDLRYRGVYRGFEATHARWGKNTTEAFATPFIAPGQRLENGYTVGRDAGRLIVSGQSAVLEGDVDTTVYQGPRQIQAADRGLYDGYLQSQLAAARAGQLIVGTLTPYYDDATLSLRDSPNAVVRSIDIGNVQALAAAIALGTPLDAARAGKITVDAGWLNRQHFGGVKLLATQDVNVTGDLRVADGGDVGLHATRVSIGANVTARGGSIAAGNMLRRVNTNQGDNAWQDLPVLDIARGAGEQSVNLTNGATLDVRGLWRRADDGEAGIRGLPYVDGGTVVLSSTGDVVLSKGSAIDASSGAALLSNGTVRGGKGGSVSLLANQYNTSGKGVGALHVDGDLRAYGVNGGGTLKLDTGNGVIIGAPGLSQDGWLAAGATSPVALTLLQDYVIKAGTLMSADFVQTVTTARAGEVIRTQPLFSTSAPGELSAPWTVPAGANGTNYRVYDQAGNPFDTGATVPTGSKIVRSEGMIAGGYVVPVDAFPNGLAIAAYDIVAKAGQPLSVDVRLAKGATIPAGLSLGDAVRVASPTSLGAGLFSTGFSRYDVKGQLGAVVADNTRLDVTMPVLNVDLQAARDAVSGTDPARVLTVWLPPEWQGDPVRGTVSQRGGADIALSAGSPYRRGDLSLGSGTQISVDAGRSITLAGNRQMTLLGGLRAASGTISVLAGEFLTDAANLPEGRLTPTSMWIGEHAVFDVAARPFVAQSASGALTGKVAGGGTIEIGAKYVPGATKMVGADAFVVVRPGATLDASGTAADIDVPGQGRTHIASNGGVISFASGRGLYLDGDMRAAAGGAGAAGGVLNVALDTPIYGRVDRTSLKGANVDDAVRVAREMILAQTQGPSELSGALAPGRLGEAGSGGLVLGRARIGVDRIKAGGFDNLSLTANGMLDFEGDVTLSMGQSLRVAASSLGLAKGAPATTRVRLSAPYVQLASAGGGQDDNFILPNPVNGSKNPGQGAGVLGVAVRAPDTRFEVDASLIDLTGILQFGTAGTIETNSGTPVKVERAAFGDVALRSTGDMRLLGRQELYVPGDLTLAAAQIYPGAAASGKFVVGQYISPSGYTRLDPNRVLTIERTGDALPMQPYSLFGSLMLAAPTIRQGGVVRAPMGTITIGGFMDAESVGVLHLLPGSVTSVSANGLVMPYGGSLDGLSYMYAGNDVTTSWAGGGPSVIVNAHSVGVDKGALIDLSGGGEIRGAAFLAGRGGSIDARMSPLMQVVQAGGKASFRLPSLSTNPVYAIIPGAQPAYAPVLGEVGAGTPLLGQQITIGAGVPGLPRGTYTLLPSTFALLPGAYRVELQTQASVDAALGPVAMRNGSLTTPVTLSVSNTGIRNAAPTQAVLTSADVLRTYSQYNELSYADFARARASRDGVPRSLIEADAKRLDLKFLSDKDVGKVGKDGDVPALRFEGRLAGAAAKGGYGSSLSIAAGGNRLEILGPLAMPTVGDTSLVSLNAADLNAIGADRMGIGGLPEVSVDAKGSLIGGLQAGFRGSLANVVLRGGAMLKASEVFISTSSPTGGIRIEQGSGINTLGYGMPMWDSSLGYVFVPGMKSVLAVSNGRMAMLAPTAGGALEGAGAIELGVCAPGAACSGETLLLSDGSIAIATDKRFTITDAVRYGTRQLSLAVGRVNAGNQASLDALAAAGRLADGLTLNQSVLSRLMRGDTTYGAPALESLSLIARDSINFFDSVELSTIDAATGKSSIDTLVLGSPAIFGYGASDALARIRTDRLVWTGSKYMAGSVAAGGAGTGSGQFVVDAKEIVFGYGPGTQPDGSHDMNRLALGFSTVKFNASERVSANRKGSLSVYRSQDGWNAQKQDYDYSGGDIVIDTPLLTGAAGSVSRYAAGGNLVVNNAGAHAKPVLSNADLTGALGADVSLKAGGAASVDTSVVLPSGRLSVAAQGNVALGENAQLDLAGRKLVFFDVSKYSWGGDVILSSANGNVRQAGGSRIDLSAVENRAGKFSVAALGASGGNVTLLGKLLGSASGKYDAGGTLVPFAAGGFDLRAQRVDDFAGLNARLTEGGVFGSRSFQIKQGDLVVGDELKAREIALSVDGGRLDVQGRVDASGDQTGSIRLSARDGVLVGGNAVLDAHGKVARRDSYGQIIEAANRAVIEINGNEGRVVLADGARLDVRGGTNDTSGVPLNVGTVEISAKRLGGAMGNDIAIDAGGNVVIQGARAINVNGMHRDPNAPMGTDAAVDGRPYQVVNQAYLDTLHTQNETFMTNALANGALLARLAGLRRHADAFHLRPGVEIVSRTPDGDIHLDGDIDMSRYRYASLNPHTQKTGVYGSGEAGALTIRAGGNLNVFGSLSDGFDTTRLTPGSDNKGWVLTSGVAGWGGDAVVPVGGLVTLASGTAFPAERNLNYDVPVQATTLPAGLRLPARVSLAGDLTLPAGTVLGGAVRDASGNVVHAAGAVLPSAVTLRSGTQLDVGVILPSSARVAAMTWPAGAVMPVSLVLASNVALRKGAIIPAETDVKLPGAAKMINLRPADADGVQGSVLALAPMLAPGSASWSLRLVAGADTAAADPRALRPDGTHGHLVLSDTHYGMGEERFRIPGTGSLGVIQWGNDAEMYGGIPGEILTPQEIQDWYLLVDSDIDQYNDGFDVFRIVSPGEPPKYAINVLPVRETLFSVLRTGTGDLDVLAAGNFTMNSPFGVYTAGTQSRDVTGAYNLARGKVKGASVLGPDGGTFEKYVDGGASSLYSAWYPEHGGNLFVRAGGEIRGDIVAEGTGHRRPTSFGAPRDAADMSNVGNWLWRQGSGSAIADGGVPGAWWINFGSYTAGPTEGYNAFSTLPYLVGFTGLGTLGGGNVVVEAGGNAGMLESRMGLGNSEATKVFARSQGINVAVASTGRVSADGSQIVLTGGGDLDIRIGGGLNPVREVRGLAPTNNVIDESTSWRNASLSLYGAFTNLRGATRIAAGALGGVDGGVGGADLRESRATSPFGIGPGEATGGPTLVLGDSTARVETRGDLVIGGYGDATRTKLRTNGTPFSVGGVDYSGEGFSWFTLWTPSTAIDLISAGGNVAPLTAITNASRLGANYSQTDGRFVLPATLRVSAAAGNILNGASSTSIFRTDGALGIADTPMLLAPEPVNSLLKVAGDGGALEMLAGQSILGAGFQMSRSAADPTALPTPQSPAFAGGTVNIPGNRSYLTNVRRDALSPDLFYYYGPSGANVFPMFSLTPATVSGYDFGHVSPARFYATTGDIVGLQTGAINYRASLAPQTGRVPTWYEGNGAVAIRAGRDIVGAGTPLGTYLASNEDFAGWSLLPDPFDPVNKPGRPQRWTGVVSQGNLIVHNNVDDVSVVSAGRDVRYSTFYVVGPGALEVAAGRDVFMGDRAELRSLGAVVNVKPGDRSNGAAIAVAAGVGTKGLDGVDFKAFAARYLDAANLADAGRPFADQPGKAVVVYGGELTLPGWLKQEFGYTGDAAGADAFLASKQAELNAANLAVGSSGGVGGAAKRDLRNEYAQQSQLYLVNWLTTRYGGRNSAGLHFDAATTDARKFFDALPSEQQRVYLRDVYFAELRASGREYNDAGGPRAGSYLRGREAIATLFPTHDETGAARSYDGSVTMYSSAMYFLENIDRVATARPQPGVKYLTKEQWIARGSPPRDVPHYEVQDAGIHTDFGGGISILTPGGRTLVGVDGGFVPGEGSGVLTQGRGNVDLYSHDSILLGQSRIFTTFGGNVLAWSAQGDINAGRGSKSTVVYTPQRRVYDDLGLVSLSPSTPNTGAGIATLNPIAEIPPGDIDLIAPLGTIDAGEAGIRVSGNVNIAALRVVNADNIQVQGKAVGIPTIAAVNVGALTNASATAAQAAAAAQDAVSRDRANQRAGQSSIFTIRMLGTSADNGHGAVEGKPSASAEEAARYGSRYRYDTSSPVQILGMGGSVDPKLWSSLSEAERKRMQVPMAVGQSH</sequence>
<organism evidence="6 7">
    <name type="scientific">Pandoraea pulmonicola</name>
    <dbReference type="NCBI Taxonomy" id="93221"/>
    <lineage>
        <taxon>Bacteria</taxon>
        <taxon>Pseudomonadati</taxon>
        <taxon>Pseudomonadota</taxon>
        <taxon>Betaproteobacteria</taxon>
        <taxon>Burkholderiales</taxon>
        <taxon>Burkholderiaceae</taxon>
        <taxon>Pandoraea</taxon>
    </lineage>
</organism>
<dbReference type="GO" id="GO:0005576">
    <property type="term" value="C:extracellular region"/>
    <property type="evidence" value="ECO:0007669"/>
    <property type="project" value="UniProtKB-SubCell"/>
</dbReference>
<comment type="caution">
    <text evidence="6">The sequence shown here is derived from an EMBL/GenBank/DDBJ whole genome shotgun (WGS) entry which is preliminary data.</text>
</comment>
<dbReference type="NCBIfam" id="TIGR01901">
    <property type="entry name" value="adhes_NPXG"/>
    <property type="match status" value="1"/>
</dbReference>
<dbReference type="InterPro" id="IPR011050">
    <property type="entry name" value="Pectin_lyase_fold/virulence"/>
</dbReference>
<gene>
    <name evidence="6" type="primary">hxuA_4</name>
    <name evidence="6" type="ORF">NCTC13159_04528</name>
</gene>
<dbReference type="Gene3D" id="2.160.20.10">
    <property type="entry name" value="Single-stranded right-handed beta-helix, Pectin lyase-like"/>
    <property type="match status" value="1"/>
</dbReference>
<dbReference type="InterPro" id="IPR012334">
    <property type="entry name" value="Pectin_lyas_fold"/>
</dbReference>
<dbReference type="Proteomes" id="UP000254589">
    <property type="component" value="Unassembled WGS sequence"/>
</dbReference>
<keyword evidence="2" id="KW-0964">Secreted</keyword>
<evidence type="ECO:0000313" key="6">
    <source>
        <dbReference type="EMBL" id="SUA92983.1"/>
    </source>
</evidence>
<evidence type="ECO:0000256" key="1">
    <source>
        <dbReference type="ARBA" id="ARBA00004613"/>
    </source>
</evidence>
<dbReference type="SUPFAM" id="SSF51126">
    <property type="entry name" value="Pectin lyase-like"/>
    <property type="match status" value="1"/>
</dbReference>
<dbReference type="PANTHER" id="PTHR12338:SF8">
    <property type="entry name" value="HEME_HEMOPEXIN-BINDING PROTEIN"/>
    <property type="match status" value="1"/>
</dbReference>
<evidence type="ECO:0000313" key="7">
    <source>
        <dbReference type="Proteomes" id="UP000254589"/>
    </source>
</evidence>
<dbReference type="InterPro" id="IPR008638">
    <property type="entry name" value="FhaB/CdiA-like_TPS"/>
</dbReference>
<evidence type="ECO:0000256" key="3">
    <source>
        <dbReference type="ARBA" id="ARBA00022729"/>
    </source>
</evidence>
<evidence type="ECO:0000259" key="5">
    <source>
        <dbReference type="SMART" id="SM00912"/>
    </source>
</evidence>
<evidence type="ECO:0000256" key="4">
    <source>
        <dbReference type="SAM" id="MobiDB-lite"/>
    </source>
</evidence>